<dbReference type="PANTHER" id="PTHR48228:SF4">
    <property type="entry name" value="BLR3030 PROTEIN"/>
    <property type="match status" value="1"/>
</dbReference>
<dbReference type="InterPro" id="IPR003673">
    <property type="entry name" value="CoA-Trfase_fam_III"/>
</dbReference>
<evidence type="ECO:0000256" key="1">
    <source>
        <dbReference type="SAM" id="MobiDB-lite"/>
    </source>
</evidence>
<protein>
    <submittedName>
        <fullName evidence="2">CoA transferase</fullName>
    </submittedName>
</protein>
<dbReference type="SUPFAM" id="SSF89796">
    <property type="entry name" value="CoA-transferase family III (CaiB/BaiF)"/>
    <property type="match status" value="2"/>
</dbReference>
<dbReference type="Gene3D" id="3.40.50.10540">
    <property type="entry name" value="Crotonobetainyl-coa:carnitine coa-transferase, domain 1"/>
    <property type="match status" value="1"/>
</dbReference>
<comment type="caution">
    <text evidence="2">The sequence shown here is derived from an EMBL/GenBank/DDBJ whole genome shotgun (WGS) entry which is preliminary data.</text>
</comment>
<proteinExistence type="predicted"/>
<evidence type="ECO:0000313" key="2">
    <source>
        <dbReference type="EMBL" id="GAA2092834.1"/>
    </source>
</evidence>
<dbReference type="GO" id="GO:0016740">
    <property type="term" value="F:transferase activity"/>
    <property type="evidence" value="ECO:0007669"/>
    <property type="project" value="UniProtKB-KW"/>
</dbReference>
<evidence type="ECO:0000313" key="3">
    <source>
        <dbReference type="Proteomes" id="UP001500016"/>
    </source>
</evidence>
<gene>
    <name evidence="2" type="ORF">GCM10009801_59600</name>
</gene>
<reference evidence="2 3" key="1">
    <citation type="journal article" date="2019" name="Int. J. Syst. Evol. Microbiol.">
        <title>The Global Catalogue of Microorganisms (GCM) 10K type strain sequencing project: providing services to taxonomists for standard genome sequencing and annotation.</title>
        <authorList>
            <consortium name="The Broad Institute Genomics Platform"/>
            <consortium name="The Broad Institute Genome Sequencing Center for Infectious Disease"/>
            <person name="Wu L."/>
            <person name="Ma J."/>
        </authorList>
    </citation>
    <scope>NUCLEOTIDE SEQUENCE [LARGE SCALE GENOMIC DNA]</scope>
    <source>
        <strain evidence="2 3">JCM 15478</strain>
    </source>
</reference>
<sequence length="561" mass="57230">MDQFSAAGEDGAAEAATASGASGASSADAGATGDNGTSAQTGAGGGADPGTGPGPGPGRGVERGAETGNRTGGGESEGAPQAWAALGGDPALLARVARTRRPGLLPSALPVQELAAATVTACALAAAEFSCVRERSAVLPSVQVDDGAVAAAFHSERHLRIDGRDPVNFAPLSRYWRTSDGWVRTHANYPHHRARLLGALGLGTEDGSGSGSTGTTGGTGATADDEAFAAKVAAEFAGREAVEVEDAVFAAGGLAVAVRTPHAWLAHPQRAAVVNAPLVATSRLDNAPPLPLDGRPGPGGLQGLRVLDLTRVLAGPVATRTLGLLGADVLRIDPPQYPELTDTYADTGLGKRSTALDLASRSGQATFEELLASAHVVVTGYRPGALDRFGLAPESLADRRPGLVVGQLCAWGGSGPWQRRRGFDSLVQAATGIAHIEGEARAAGGEDAPGAMPAQALDHGSGYLLAGALLRCLTEQRTGTGGSRVVRLALARTAEWLLRELPREQDTGPAHPFDPTPWTAEADSPLGRLRHVRSPVAFGRHTPSTWTRMPGPPGTDPSAWS</sequence>
<name>A0ABN2WHU0_9ACTN</name>
<accession>A0ABN2WHU0</accession>
<feature type="compositionally biased region" description="Gly residues" evidence="1">
    <location>
        <begin position="42"/>
        <end position="59"/>
    </location>
</feature>
<keyword evidence="2" id="KW-0808">Transferase</keyword>
<organism evidence="2 3">
    <name type="scientific">Streptomyces albiaxialis</name>
    <dbReference type="NCBI Taxonomy" id="329523"/>
    <lineage>
        <taxon>Bacteria</taxon>
        <taxon>Bacillati</taxon>
        <taxon>Actinomycetota</taxon>
        <taxon>Actinomycetes</taxon>
        <taxon>Kitasatosporales</taxon>
        <taxon>Streptomycetaceae</taxon>
        <taxon>Streptomyces</taxon>
    </lineage>
</organism>
<keyword evidence="3" id="KW-1185">Reference proteome</keyword>
<dbReference type="EMBL" id="BAAAPE010000015">
    <property type="protein sequence ID" value="GAA2092834.1"/>
    <property type="molecule type" value="Genomic_DNA"/>
</dbReference>
<feature type="region of interest" description="Disordered" evidence="1">
    <location>
        <begin position="1"/>
        <end position="82"/>
    </location>
</feature>
<feature type="region of interest" description="Disordered" evidence="1">
    <location>
        <begin position="502"/>
        <end position="561"/>
    </location>
</feature>
<dbReference type="Proteomes" id="UP001500016">
    <property type="component" value="Unassembled WGS sequence"/>
</dbReference>
<dbReference type="Pfam" id="PF02515">
    <property type="entry name" value="CoA_transf_3"/>
    <property type="match status" value="1"/>
</dbReference>
<dbReference type="InterPro" id="IPR050509">
    <property type="entry name" value="CoA-transferase_III"/>
</dbReference>
<dbReference type="InterPro" id="IPR023606">
    <property type="entry name" value="CoA-Trfase_III_dom_1_sf"/>
</dbReference>
<feature type="compositionally biased region" description="Low complexity" evidence="1">
    <location>
        <begin position="1"/>
        <end position="41"/>
    </location>
</feature>
<dbReference type="PANTHER" id="PTHR48228">
    <property type="entry name" value="SUCCINYL-COA--D-CITRAMALATE COA-TRANSFERASE"/>
    <property type="match status" value="1"/>
</dbReference>